<feature type="region of interest" description="Disordered" evidence="1">
    <location>
        <begin position="34"/>
        <end position="54"/>
    </location>
</feature>
<organism evidence="2 3">
    <name type="scientific">Roseivirga ehrenbergii (strain DSM 102268 / JCM 13514 / KCTC 12282 / NCIMB 14502 / KMM 6017)</name>
    <dbReference type="NCBI Taxonomy" id="279360"/>
    <lineage>
        <taxon>Bacteria</taxon>
        <taxon>Pseudomonadati</taxon>
        <taxon>Bacteroidota</taxon>
        <taxon>Cytophagia</taxon>
        <taxon>Cytophagales</taxon>
        <taxon>Roseivirgaceae</taxon>
        <taxon>Roseivirga</taxon>
    </lineage>
</organism>
<sequence length="105" mass="11479">MVVKKKAPGKTHKKLLGNFLRISSNRIKLALHRNARSSPSAKGIRPIGVPDSKTNMNIAPKTQITTAVVAMALLAPFQAISPGVIFNKKDLTALEIRLKKLRITK</sequence>
<evidence type="ECO:0000313" key="3">
    <source>
        <dbReference type="Proteomes" id="UP000075583"/>
    </source>
</evidence>
<dbReference type="AlphaFoldDB" id="A0A150WZY0"/>
<reference evidence="2" key="1">
    <citation type="submission" date="2016-01" db="EMBL/GenBank/DDBJ databases">
        <title>Genome sequencing of Roseivirga ehrenbergii KMM 6017.</title>
        <authorList>
            <person name="Selvaratnam C."/>
            <person name="Thevarajoo S."/>
            <person name="Goh K.M."/>
            <person name="Ee R."/>
            <person name="Chan K.-G."/>
            <person name="Chong C.S."/>
        </authorList>
    </citation>
    <scope>NUCLEOTIDE SEQUENCE [LARGE SCALE GENOMIC DNA]</scope>
    <source>
        <strain evidence="2">KMM 6017</strain>
    </source>
</reference>
<protein>
    <submittedName>
        <fullName evidence="2">Uncharacterized protein</fullName>
    </submittedName>
</protein>
<gene>
    <name evidence="2" type="ORF">MB14_07870</name>
</gene>
<dbReference type="Proteomes" id="UP000075583">
    <property type="component" value="Unassembled WGS sequence"/>
</dbReference>
<evidence type="ECO:0000313" key="2">
    <source>
        <dbReference type="EMBL" id="KYG71966.1"/>
    </source>
</evidence>
<comment type="caution">
    <text evidence="2">The sequence shown here is derived from an EMBL/GenBank/DDBJ whole genome shotgun (WGS) entry which is preliminary data.</text>
</comment>
<evidence type="ECO:0000256" key="1">
    <source>
        <dbReference type="SAM" id="MobiDB-lite"/>
    </source>
</evidence>
<accession>A0A150WZY0</accession>
<name>A0A150WZY0_ROSEK</name>
<proteinExistence type="predicted"/>
<dbReference type="EMBL" id="LQZQ01000049">
    <property type="protein sequence ID" value="KYG71966.1"/>
    <property type="molecule type" value="Genomic_DNA"/>
</dbReference>
<keyword evidence="3" id="KW-1185">Reference proteome</keyword>